<keyword evidence="2" id="KW-0614">Plasmid</keyword>
<dbReference type="EMBL" id="CP015585">
    <property type="protein sequence ID" value="APT60295.1"/>
    <property type="molecule type" value="Genomic_DNA"/>
</dbReference>
<organism evidence="2 3">
    <name type="scientific">Roseomonas gilardii</name>
    <dbReference type="NCBI Taxonomy" id="257708"/>
    <lineage>
        <taxon>Bacteria</taxon>
        <taxon>Pseudomonadati</taxon>
        <taxon>Pseudomonadota</taxon>
        <taxon>Alphaproteobacteria</taxon>
        <taxon>Acetobacterales</taxon>
        <taxon>Roseomonadaceae</taxon>
        <taxon>Roseomonas</taxon>
    </lineage>
</organism>
<dbReference type="Pfam" id="PF21992">
    <property type="entry name" value="DUF6927"/>
    <property type="match status" value="1"/>
</dbReference>
<dbReference type="Proteomes" id="UP000185494">
    <property type="component" value="Chromosome 1"/>
</dbReference>
<sequence length="211" mass="22794">MGWLVSDRPLTHETPAAYLAREFTCANETNRMEVLAASQVKGAVYLAVRHTSLTGERAGRSYVFCAVVLVFNNARQGFGRKTMDESCGPCEVDCPARIMALLSPIEDIPNPGYAADWRARVAAAAALRREATASGRNLDPGQRISLTQQISFDGGRVVTSEFEVVPTPPGRRGPIFRPVGHDFLCRVPRHLLATAMHVAGGAADTASRSMP</sequence>
<evidence type="ECO:0000259" key="1">
    <source>
        <dbReference type="Pfam" id="PF21992"/>
    </source>
</evidence>
<evidence type="ECO:0000313" key="3">
    <source>
        <dbReference type="Proteomes" id="UP000185494"/>
    </source>
</evidence>
<reference evidence="2 3" key="1">
    <citation type="submission" date="2016-05" db="EMBL/GenBank/DDBJ databases">
        <title>Complete Genome and Methylome Analysis of Psychrotrophic Bacterial Isolates from Antarctic Lake Untersee.</title>
        <authorList>
            <person name="Fomenkov A."/>
            <person name="Akimov V.N."/>
            <person name="Vasilyeva L.V."/>
            <person name="Andersen D."/>
            <person name="Vincze T."/>
            <person name="Roberts R.J."/>
        </authorList>
    </citation>
    <scope>NUCLEOTIDE SEQUENCE [LARGE SCALE GENOMIC DNA]</scope>
    <source>
        <strain evidence="2 3">U14-5</strain>
        <plasmid evidence="3">Plasmid 1</plasmid>
    </source>
</reference>
<protein>
    <recommendedName>
        <fullName evidence="1">DUF6927 domain-containing protein</fullName>
    </recommendedName>
</protein>
<name>A0A1L7ANE3_9PROT</name>
<feature type="domain" description="DUF6927" evidence="1">
    <location>
        <begin position="112"/>
        <end position="189"/>
    </location>
</feature>
<dbReference type="AlphaFoldDB" id="A0A1L7ANE3"/>
<evidence type="ECO:0000313" key="2">
    <source>
        <dbReference type="EMBL" id="APT60295.1"/>
    </source>
</evidence>
<dbReference type="RefSeq" id="WP_075800994.1">
    <property type="nucleotide sequence ID" value="NZ_CP015585.1"/>
</dbReference>
<gene>
    <name evidence="2" type="ORF">RGI145_23490</name>
</gene>
<accession>A0A1L7ANE3</accession>
<dbReference type="KEGG" id="rgi:RGI145_23490"/>
<geneLocation type="plasmid" evidence="2 3">
    <name>1</name>
</geneLocation>
<proteinExistence type="predicted"/>
<dbReference type="InterPro" id="IPR053845">
    <property type="entry name" value="DUF6927"/>
</dbReference>